<dbReference type="GO" id="GO:0008732">
    <property type="term" value="F:L-allo-threonine aldolase activity"/>
    <property type="evidence" value="ECO:0007669"/>
    <property type="project" value="TreeGrafter"/>
</dbReference>
<feature type="region of interest" description="Disordered" evidence="4">
    <location>
        <begin position="132"/>
        <end position="151"/>
    </location>
</feature>
<reference evidence="6" key="3">
    <citation type="submission" date="2019-06" db="EMBL/GenBank/DDBJ databases">
        <authorList>
            <person name="Poynton C."/>
            <person name="Hasenbein S."/>
            <person name="Benoit J.B."/>
            <person name="Sepulveda M.S."/>
            <person name="Poelchau M.F."/>
            <person name="Murali S.C."/>
            <person name="Chen S."/>
            <person name="Glastad K.M."/>
            <person name="Werren J.H."/>
            <person name="Vineis J.H."/>
            <person name="Bowen J.L."/>
            <person name="Friedrich M."/>
            <person name="Jones J."/>
            <person name="Robertson H.M."/>
            <person name="Feyereisen R."/>
            <person name="Mechler-Hickson A."/>
            <person name="Mathers N."/>
            <person name="Lee C.E."/>
            <person name="Colbourne J.K."/>
            <person name="Biales A."/>
            <person name="Johnston J.S."/>
            <person name="Wellborn G.A."/>
            <person name="Rosendale A.J."/>
            <person name="Cridge A.G."/>
            <person name="Munoz-Torres M.C."/>
            <person name="Bain P.A."/>
            <person name="Manny A.R."/>
            <person name="Major K.M."/>
            <person name="Lambert F.N."/>
            <person name="Vulpe C.D."/>
            <person name="Tuck P."/>
            <person name="Blalock B.J."/>
            <person name="Lin Y.-Y."/>
            <person name="Smith M.E."/>
            <person name="Ochoa-Acuna H."/>
            <person name="Chen M.-J.M."/>
            <person name="Childers C.P."/>
            <person name="Qu J."/>
            <person name="Dugan S."/>
            <person name="Lee S.L."/>
            <person name="Chao H."/>
            <person name="Dinh H."/>
            <person name="Han Y."/>
            <person name="Doddapaneni H."/>
            <person name="Worley K.C."/>
            <person name="Muzny D.M."/>
            <person name="Gibbs R.A."/>
            <person name="Richards S."/>
        </authorList>
    </citation>
    <scope>NUCLEOTIDE SEQUENCE</scope>
    <source>
        <strain evidence="6">HAZT.00-mixed</strain>
        <tissue evidence="6">Whole organism</tissue>
    </source>
</reference>
<evidence type="ECO:0000256" key="4">
    <source>
        <dbReference type="SAM" id="MobiDB-lite"/>
    </source>
</evidence>
<dbReference type="SUPFAM" id="SSF53383">
    <property type="entry name" value="PLP-dependent transferases"/>
    <property type="match status" value="1"/>
</dbReference>
<dbReference type="Pfam" id="PF01212">
    <property type="entry name" value="Beta_elim_lyase"/>
    <property type="match status" value="1"/>
</dbReference>
<dbReference type="Gene3D" id="3.40.640.10">
    <property type="entry name" value="Type I PLP-dependent aspartate aminotransferase-like (Major domain)"/>
    <property type="match status" value="1"/>
</dbReference>
<evidence type="ECO:0000256" key="2">
    <source>
        <dbReference type="ARBA" id="ARBA00006966"/>
    </source>
</evidence>
<reference evidence="6" key="2">
    <citation type="journal article" date="2018" name="Environ. Sci. Technol.">
        <title>The Toxicogenome of Hyalella azteca: A Model for Sediment Ecotoxicology and Evolutionary Toxicology.</title>
        <authorList>
            <person name="Poynton H.C."/>
            <person name="Hasenbein S."/>
            <person name="Benoit J.B."/>
            <person name="Sepulveda M.S."/>
            <person name="Poelchau M.F."/>
            <person name="Hughes D.S.T."/>
            <person name="Murali S.C."/>
            <person name="Chen S."/>
            <person name="Glastad K.M."/>
            <person name="Goodisman M.A.D."/>
            <person name="Werren J.H."/>
            <person name="Vineis J.H."/>
            <person name="Bowen J.L."/>
            <person name="Friedrich M."/>
            <person name="Jones J."/>
            <person name="Robertson H.M."/>
            <person name="Feyereisen R."/>
            <person name="Mechler-Hickson A."/>
            <person name="Mathers N."/>
            <person name="Lee C.E."/>
            <person name="Colbourne J.K."/>
            <person name="Biales A."/>
            <person name="Johnston J.S."/>
            <person name="Wellborn G.A."/>
            <person name="Rosendale A.J."/>
            <person name="Cridge A.G."/>
            <person name="Munoz-Torres M.C."/>
            <person name="Bain P.A."/>
            <person name="Manny A.R."/>
            <person name="Major K.M."/>
            <person name="Lambert F.N."/>
            <person name="Vulpe C.D."/>
            <person name="Tuck P."/>
            <person name="Blalock B.J."/>
            <person name="Lin Y.Y."/>
            <person name="Smith M.E."/>
            <person name="Ochoa-Acuna H."/>
            <person name="Chen M.M."/>
            <person name="Childers C.P."/>
            <person name="Qu J."/>
            <person name="Dugan S."/>
            <person name="Lee S.L."/>
            <person name="Chao H."/>
            <person name="Dinh H."/>
            <person name="Han Y."/>
            <person name="Doddapaneni H."/>
            <person name="Worley K.C."/>
            <person name="Muzny D.M."/>
            <person name="Gibbs R.A."/>
            <person name="Richards S."/>
        </authorList>
    </citation>
    <scope>NUCLEOTIDE SEQUENCE</scope>
    <source>
        <strain evidence="6">HAZT.00-mixed</strain>
        <tissue evidence="6">Whole organism</tissue>
    </source>
</reference>
<dbReference type="PANTHER" id="PTHR48097:SF9">
    <property type="entry name" value="L-THREONINE ALDOLASE"/>
    <property type="match status" value="1"/>
</dbReference>
<evidence type="ECO:0000313" key="6">
    <source>
        <dbReference type="EMBL" id="KAA0191837.1"/>
    </source>
</evidence>
<name>A0A6A0GYI6_HYAAZ</name>
<dbReference type="InterPro" id="IPR015421">
    <property type="entry name" value="PyrdxlP-dep_Trfase_major"/>
</dbReference>
<evidence type="ECO:0000256" key="3">
    <source>
        <dbReference type="ARBA" id="ARBA00022898"/>
    </source>
</evidence>
<evidence type="ECO:0000256" key="1">
    <source>
        <dbReference type="ARBA" id="ARBA00001933"/>
    </source>
</evidence>
<reference evidence="6" key="1">
    <citation type="submission" date="2014-08" db="EMBL/GenBank/DDBJ databases">
        <authorList>
            <person name="Murali S."/>
            <person name="Richards S."/>
            <person name="Bandaranaike D."/>
            <person name="Bellair M."/>
            <person name="Blankenburg K."/>
            <person name="Chao H."/>
            <person name="Dinh H."/>
            <person name="Doddapaneni H."/>
            <person name="Dugan-Rocha S."/>
            <person name="Elkadiri S."/>
            <person name="Gnanaolivu R."/>
            <person name="Hughes D."/>
            <person name="Lee S."/>
            <person name="Li M."/>
            <person name="Ming W."/>
            <person name="Munidasa M."/>
            <person name="Muniz J."/>
            <person name="Nguyen L."/>
            <person name="Osuji N."/>
            <person name="Pu L.-L."/>
            <person name="Puazo M."/>
            <person name="Skinner E."/>
            <person name="Qu C."/>
            <person name="Quiroz J."/>
            <person name="Raj R."/>
            <person name="Weissenberger G."/>
            <person name="Xin Y."/>
            <person name="Zou X."/>
            <person name="Han Y."/>
            <person name="Worley K."/>
            <person name="Muzny D."/>
            <person name="Gibbs R."/>
        </authorList>
    </citation>
    <scope>NUCLEOTIDE SEQUENCE</scope>
    <source>
        <strain evidence="6">HAZT.00-mixed</strain>
        <tissue evidence="6">Whole organism</tissue>
    </source>
</reference>
<comment type="caution">
    <text evidence="6">The sequence shown here is derived from an EMBL/GenBank/DDBJ whole genome shotgun (WGS) entry which is preliminary data.</text>
</comment>
<organism evidence="6">
    <name type="scientific">Hyalella azteca</name>
    <name type="common">Amphipod</name>
    <dbReference type="NCBI Taxonomy" id="294128"/>
    <lineage>
        <taxon>Eukaryota</taxon>
        <taxon>Metazoa</taxon>
        <taxon>Ecdysozoa</taxon>
        <taxon>Arthropoda</taxon>
        <taxon>Crustacea</taxon>
        <taxon>Multicrustacea</taxon>
        <taxon>Malacostraca</taxon>
        <taxon>Eumalacostraca</taxon>
        <taxon>Peracarida</taxon>
        <taxon>Amphipoda</taxon>
        <taxon>Senticaudata</taxon>
        <taxon>Talitrida</taxon>
        <taxon>Talitroidea</taxon>
        <taxon>Hyalellidae</taxon>
        <taxon>Hyalella</taxon>
    </lineage>
</organism>
<sequence>MSSEEHSGTARLRKVIQTVYLKKVPKPHKGNQVNGIKHKKASGSSKKRFCPSWFNIPEIAPWLEESTLPNHAYCKFCQKDLTAGKSELYKHMNTSKHQRKAEHYGFAPPIKREPHDGMNDVLEVDFDLSRDDDSKLSPVQGNAERPPPVPSRLPALRKYEVYLADDMHVASTPAMLEVAHNVNKDPCTTGRVRDLVLYLPTSSVLAHCPISGSLVMAGDRSHLYRRCQTSLTRLGQVNLRVLRNTDDGRVNLDEVCSLMLDEGDAVQPSLLCLENTHTFCGGQVLPELFMQQAGKVCRDFGLKLHVDGARLLHAAFACDLSPSLLAAQAHSVTLCFNKGLAAHNGSVVAGSKDFIDR</sequence>
<comment type="similarity">
    <text evidence="2">Belongs to the threonine aldolase family.</text>
</comment>
<dbReference type="GO" id="GO:0006567">
    <property type="term" value="P:L-threonine catabolic process"/>
    <property type="evidence" value="ECO:0007669"/>
    <property type="project" value="TreeGrafter"/>
</dbReference>
<proteinExistence type="inferred from homology"/>
<gene>
    <name evidence="6" type="ORF">HAZT_HAZT005229</name>
</gene>
<dbReference type="EMBL" id="JQDR03012050">
    <property type="protein sequence ID" value="KAA0191837.1"/>
    <property type="molecule type" value="Genomic_DNA"/>
</dbReference>
<accession>A0A6A0GYI6</accession>
<protein>
    <recommendedName>
        <fullName evidence="5">Aromatic amino acid beta-eliminating lyase/threonine aldolase domain-containing protein</fullName>
    </recommendedName>
</protein>
<feature type="domain" description="Aromatic amino acid beta-eliminating lyase/threonine aldolase" evidence="5">
    <location>
        <begin position="187"/>
        <end position="356"/>
    </location>
</feature>
<comment type="cofactor">
    <cofactor evidence="1">
        <name>pyridoxal 5'-phosphate</name>
        <dbReference type="ChEBI" id="CHEBI:597326"/>
    </cofactor>
</comment>
<dbReference type="Proteomes" id="UP000711488">
    <property type="component" value="Unassembled WGS sequence"/>
</dbReference>
<dbReference type="GO" id="GO:0006545">
    <property type="term" value="P:glycine biosynthetic process"/>
    <property type="evidence" value="ECO:0007669"/>
    <property type="project" value="TreeGrafter"/>
</dbReference>
<dbReference type="GO" id="GO:0005829">
    <property type="term" value="C:cytosol"/>
    <property type="evidence" value="ECO:0007669"/>
    <property type="project" value="TreeGrafter"/>
</dbReference>
<dbReference type="InterPro" id="IPR001597">
    <property type="entry name" value="ArAA_b-elim_lyase/Thr_aldolase"/>
</dbReference>
<evidence type="ECO:0000259" key="5">
    <source>
        <dbReference type="Pfam" id="PF01212"/>
    </source>
</evidence>
<keyword evidence="3" id="KW-0663">Pyridoxal phosphate</keyword>
<dbReference type="PANTHER" id="PTHR48097">
    <property type="entry name" value="L-THREONINE ALDOLASE-RELATED"/>
    <property type="match status" value="1"/>
</dbReference>
<dbReference type="AlphaFoldDB" id="A0A6A0GYI6"/>
<dbReference type="InterPro" id="IPR015424">
    <property type="entry name" value="PyrdxlP-dep_Trfase"/>
</dbReference>